<dbReference type="EMBL" id="UINC01038561">
    <property type="protein sequence ID" value="SVB35752.1"/>
    <property type="molecule type" value="Genomic_DNA"/>
</dbReference>
<dbReference type="PANTHER" id="PTHR42940:SF8">
    <property type="entry name" value="VACUOLAR PROTEIN SORTING-ASSOCIATED PROTEIN 11"/>
    <property type="match status" value="1"/>
</dbReference>
<evidence type="ECO:0000313" key="6">
    <source>
        <dbReference type="EMBL" id="SVB35752.1"/>
    </source>
</evidence>
<keyword evidence="4" id="KW-0560">Oxidoreductase</keyword>
<feature type="domain" description="Alcohol dehydrogenase-like N-terminal" evidence="5">
    <location>
        <begin position="28"/>
        <end position="99"/>
    </location>
</feature>
<dbReference type="Gene3D" id="3.90.180.10">
    <property type="entry name" value="Medium-chain alcohol dehydrogenases, catalytic domain"/>
    <property type="match status" value="1"/>
</dbReference>
<reference evidence="6" key="1">
    <citation type="submission" date="2018-05" db="EMBL/GenBank/DDBJ databases">
        <authorList>
            <person name="Lanie J.A."/>
            <person name="Ng W.-L."/>
            <person name="Kazmierczak K.M."/>
            <person name="Andrzejewski T.M."/>
            <person name="Davidsen T.M."/>
            <person name="Wayne K.J."/>
            <person name="Tettelin H."/>
            <person name="Glass J.I."/>
            <person name="Rusch D."/>
            <person name="Podicherti R."/>
            <person name="Tsui H.-C.T."/>
            <person name="Winkler M.E."/>
        </authorList>
    </citation>
    <scope>NUCLEOTIDE SEQUENCE</scope>
</reference>
<dbReference type="GO" id="GO:0008270">
    <property type="term" value="F:zinc ion binding"/>
    <property type="evidence" value="ECO:0007669"/>
    <property type="project" value="InterPro"/>
</dbReference>
<dbReference type="AlphaFoldDB" id="A0A382DCI9"/>
<accession>A0A382DCI9</accession>
<gene>
    <name evidence="6" type="ORF">METZ01_LOCUS188606</name>
</gene>
<dbReference type="SUPFAM" id="SSF50129">
    <property type="entry name" value="GroES-like"/>
    <property type="match status" value="1"/>
</dbReference>
<dbReference type="Pfam" id="PF08240">
    <property type="entry name" value="ADH_N"/>
    <property type="match status" value="1"/>
</dbReference>
<comment type="cofactor">
    <cofactor evidence="1">
        <name>Zn(2+)</name>
        <dbReference type="ChEBI" id="CHEBI:29105"/>
    </cofactor>
</comment>
<evidence type="ECO:0000256" key="4">
    <source>
        <dbReference type="ARBA" id="ARBA00023002"/>
    </source>
</evidence>
<keyword evidence="3" id="KW-0862">Zinc</keyword>
<dbReference type="PANTHER" id="PTHR42940">
    <property type="entry name" value="ALCOHOL DEHYDROGENASE 1-RELATED"/>
    <property type="match status" value="1"/>
</dbReference>
<dbReference type="GO" id="GO:0016491">
    <property type="term" value="F:oxidoreductase activity"/>
    <property type="evidence" value="ECO:0007669"/>
    <property type="project" value="UniProtKB-KW"/>
</dbReference>
<name>A0A382DCI9_9ZZZZ</name>
<dbReference type="PROSITE" id="PS00059">
    <property type="entry name" value="ADH_ZINC"/>
    <property type="match status" value="1"/>
</dbReference>
<keyword evidence="2" id="KW-0479">Metal-binding</keyword>
<evidence type="ECO:0000256" key="1">
    <source>
        <dbReference type="ARBA" id="ARBA00001947"/>
    </source>
</evidence>
<evidence type="ECO:0000256" key="2">
    <source>
        <dbReference type="ARBA" id="ARBA00022723"/>
    </source>
</evidence>
<proteinExistence type="predicted"/>
<dbReference type="InterPro" id="IPR002328">
    <property type="entry name" value="ADH_Zn_CS"/>
</dbReference>
<protein>
    <recommendedName>
        <fullName evidence="5">Alcohol dehydrogenase-like N-terminal domain-containing protein</fullName>
    </recommendedName>
</protein>
<dbReference type="InterPro" id="IPR013154">
    <property type="entry name" value="ADH-like_N"/>
</dbReference>
<evidence type="ECO:0000259" key="5">
    <source>
        <dbReference type="Pfam" id="PF08240"/>
    </source>
</evidence>
<organism evidence="6">
    <name type="scientific">marine metagenome</name>
    <dbReference type="NCBI Taxonomy" id="408172"/>
    <lineage>
        <taxon>unclassified sequences</taxon>
        <taxon>metagenomes</taxon>
        <taxon>ecological metagenomes</taxon>
    </lineage>
</organism>
<dbReference type="InterPro" id="IPR011032">
    <property type="entry name" value="GroES-like_sf"/>
</dbReference>
<evidence type="ECO:0000256" key="3">
    <source>
        <dbReference type="ARBA" id="ARBA00022833"/>
    </source>
</evidence>
<feature type="non-terminal residue" evidence="6">
    <location>
        <position position="144"/>
    </location>
</feature>
<sequence length="144" mass="15551">MRNTNAAVLFQVGKPLRHTPLMIPDLKSGQLLVDISYSGICHTNLLEARGKRGPDPFLPHTLGHEGSGIVVEIGDNVEKVQPGDHVVLSWIKGAGIEVPSTSYMSPDGPINSGAISTFMQRTVTCENRITRIPKSMPLKEAALL</sequence>